<dbReference type="HOGENOM" id="CLU_2776336_0_0_1"/>
<evidence type="ECO:0000313" key="1">
    <source>
        <dbReference type="EMBL" id="KIK08798.1"/>
    </source>
</evidence>
<dbReference type="Proteomes" id="UP000054477">
    <property type="component" value="Unassembled WGS sequence"/>
</dbReference>
<reference evidence="2" key="2">
    <citation type="submission" date="2015-01" db="EMBL/GenBank/DDBJ databases">
        <title>Evolutionary Origins and Diversification of the Mycorrhizal Mutualists.</title>
        <authorList>
            <consortium name="DOE Joint Genome Institute"/>
            <consortium name="Mycorrhizal Genomics Consortium"/>
            <person name="Kohler A."/>
            <person name="Kuo A."/>
            <person name="Nagy L.G."/>
            <person name="Floudas D."/>
            <person name="Copeland A."/>
            <person name="Barry K.W."/>
            <person name="Cichocki N."/>
            <person name="Veneault-Fourrey C."/>
            <person name="LaButti K."/>
            <person name="Lindquist E.A."/>
            <person name="Lipzen A."/>
            <person name="Lundell T."/>
            <person name="Morin E."/>
            <person name="Murat C."/>
            <person name="Riley R."/>
            <person name="Ohm R."/>
            <person name="Sun H."/>
            <person name="Tunlid A."/>
            <person name="Henrissat B."/>
            <person name="Grigoriev I.V."/>
            <person name="Hibbett D.S."/>
            <person name="Martin F."/>
        </authorList>
    </citation>
    <scope>NUCLEOTIDE SEQUENCE [LARGE SCALE GENOMIC DNA]</scope>
    <source>
        <strain evidence="2">LaAM-08-1</strain>
    </source>
</reference>
<sequence length="69" mass="7909">MLIFHGFTLVTQLEDIKFDDLPDHQRGPEAQCCYLTTGVQWSTTHPGLVMDPVLGNHYSRNQEHGVWRA</sequence>
<dbReference type="EMBL" id="KN838541">
    <property type="protein sequence ID" value="KIK08798.1"/>
    <property type="molecule type" value="Genomic_DNA"/>
</dbReference>
<reference evidence="1 2" key="1">
    <citation type="submission" date="2014-04" db="EMBL/GenBank/DDBJ databases">
        <authorList>
            <consortium name="DOE Joint Genome Institute"/>
            <person name="Kuo A."/>
            <person name="Kohler A."/>
            <person name="Nagy L.G."/>
            <person name="Floudas D."/>
            <person name="Copeland A."/>
            <person name="Barry K.W."/>
            <person name="Cichocki N."/>
            <person name="Veneault-Fourrey C."/>
            <person name="LaButti K."/>
            <person name="Lindquist E.A."/>
            <person name="Lipzen A."/>
            <person name="Lundell T."/>
            <person name="Morin E."/>
            <person name="Murat C."/>
            <person name="Sun H."/>
            <person name="Tunlid A."/>
            <person name="Henrissat B."/>
            <person name="Grigoriev I.V."/>
            <person name="Hibbett D.S."/>
            <person name="Martin F."/>
            <person name="Nordberg H.P."/>
            <person name="Cantor M.N."/>
            <person name="Hua S.X."/>
        </authorList>
    </citation>
    <scope>NUCLEOTIDE SEQUENCE [LARGE SCALE GENOMIC DNA]</scope>
    <source>
        <strain evidence="1 2">LaAM-08-1</strain>
    </source>
</reference>
<dbReference type="AlphaFoldDB" id="A0A0C9YL33"/>
<gene>
    <name evidence="1" type="ORF">K443DRAFT_658874</name>
</gene>
<name>A0A0C9YL33_9AGAR</name>
<evidence type="ECO:0000313" key="2">
    <source>
        <dbReference type="Proteomes" id="UP000054477"/>
    </source>
</evidence>
<protein>
    <submittedName>
        <fullName evidence="1">Uncharacterized protein</fullName>
    </submittedName>
</protein>
<accession>A0A0C9YL33</accession>
<proteinExistence type="predicted"/>
<keyword evidence="2" id="KW-1185">Reference proteome</keyword>
<organism evidence="1 2">
    <name type="scientific">Laccaria amethystina LaAM-08-1</name>
    <dbReference type="NCBI Taxonomy" id="1095629"/>
    <lineage>
        <taxon>Eukaryota</taxon>
        <taxon>Fungi</taxon>
        <taxon>Dikarya</taxon>
        <taxon>Basidiomycota</taxon>
        <taxon>Agaricomycotina</taxon>
        <taxon>Agaricomycetes</taxon>
        <taxon>Agaricomycetidae</taxon>
        <taxon>Agaricales</taxon>
        <taxon>Agaricineae</taxon>
        <taxon>Hydnangiaceae</taxon>
        <taxon>Laccaria</taxon>
    </lineage>
</organism>